<protein>
    <submittedName>
        <fullName evidence="9">Pilus assembly protein TadB</fullName>
    </submittedName>
</protein>
<feature type="transmembrane region" description="Helical" evidence="7">
    <location>
        <begin position="100"/>
        <end position="118"/>
    </location>
</feature>
<keyword evidence="10" id="KW-1185">Reference proteome</keyword>
<accession>A0A5E4Y2C0</accession>
<evidence type="ECO:0000256" key="3">
    <source>
        <dbReference type="ARBA" id="ARBA00022692"/>
    </source>
</evidence>
<organism evidence="9 10">
    <name type="scientific">Pandoraea communis</name>
    <dbReference type="NCBI Taxonomy" id="2508297"/>
    <lineage>
        <taxon>Bacteria</taxon>
        <taxon>Pseudomonadati</taxon>
        <taxon>Pseudomonadota</taxon>
        <taxon>Betaproteobacteria</taxon>
        <taxon>Burkholderiales</taxon>
        <taxon>Burkholderiaceae</taxon>
        <taxon>Pandoraea</taxon>
    </lineage>
</organism>
<evidence type="ECO:0000313" key="10">
    <source>
        <dbReference type="Proteomes" id="UP000383971"/>
    </source>
</evidence>
<evidence type="ECO:0000256" key="4">
    <source>
        <dbReference type="ARBA" id="ARBA00022989"/>
    </source>
</evidence>
<gene>
    <name evidence="9" type="ORF">PCO31111_04267</name>
</gene>
<sequence>MGNTPFYIFAVLLFLAVVLAVEGIYYWWSSQHSAAAKRVKARIRALSAGGNVDREHISILKSRLLSGSPGVERMLLRMPRVHALDLLIQQSGLSWSVARLLMWMLVHGLGLAMLVLLLPLTWRLAVPAGLIGASLPALYVCRRRGKRLERLERQLPETADTIARALRAGHAFPAAIEMIGNEMADPIGGEFRIMFDEINYGVGINDALRNLATRVPIDDLRYFITAVMIQRESGGNLAEIMTNIAELTRERLKLLQKVRVLSAEGRLSAIILEVLPFGAAGLLMIVNPTFLEVLWKDPAGIKISVTALGLMALGMLWMRRIVRIHV</sequence>
<feature type="coiled-coil region" evidence="6">
    <location>
        <begin position="237"/>
        <end position="264"/>
    </location>
</feature>
<evidence type="ECO:0000256" key="5">
    <source>
        <dbReference type="ARBA" id="ARBA00023136"/>
    </source>
</evidence>
<dbReference type="GO" id="GO:0005886">
    <property type="term" value="C:plasma membrane"/>
    <property type="evidence" value="ECO:0007669"/>
    <property type="project" value="UniProtKB-SubCell"/>
</dbReference>
<keyword evidence="2" id="KW-1003">Cell membrane</keyword>
<feature type="transmembrane region" description="Helical" evidence="7">
    <location>
        <begin position="6"/>
        <end position="28"/>
    </location>
</feature>
<keyword evidence="4 7" id="KW-1133">Transmembrane helix</keyword>
<evidence type="ECO:0000256" key="1">
    <source>
        <dbReference type="ARBA" id="ARBA00004651"/>
    </source>
</evidence>
<evidence type="ECO:0000256" key="2">
    <source>
        <dbReference type="ARBA" id="ARBA00022475"/>
    </source>
</evidence>
<keyword evidence="3 7" id="KW-0812">Transmembrane</keyword>
<feature type="transmembrane region" description="Helical" evidence="7">
    <location>
        <begin position="299"/>
        <end position="318"/>
    </location>
</feature>
<feature type="transmembrane region" description="Helical" evidence="7">
    <location>
        <begin position="267"/>
        <end position="287"/>
    </location>
</feature>
<dbReference type="AlphaFoldDB" id="A0A5E4Y2C0"/>
<feature type="domain" description="Type II secretion system protein GspF" evidence="8">
    <location>
        <begin position="159"/>
        <end position="284"/>
    </location>
</feature>
<dbReference type="InterPro" id="IPR018076">
    <property type="entry name" value="T2SS_GspF_dom"/>
</dbReference>
<dbReference type="Pfam" id="PF00482">
    <property type="entry name" value="T2SSF"/>
    <property type="match status" value="1"/>
</dbReference>
<evidence type="ECO:0000256" key="7">
    <source>
        <dbReference type="SAM" id="Phobius"/>
    </source>
</evidence>
<evidence type="ECO:0000256" key="6">
    <source>
        <dbReference type="SAM" id="Coils"/>
    </source>
</evidence>
<dbReference type="PANTHER" id="PTHR35007">
    <property type="entry name" value="INTEGRAL MEMBRANE PROTEIN-RELATED"/>
    <property type="match status" value="1"/>
</dbReference>
<name>A0A5E4Y2C0_9BURK</name>
<keyword evidence="5 7" id="KW-0472">Membrane</keyword>
<dbReference type="Proteomes" id="UP000383971">
    <property type="component" value="Unassembled WGS sequence"/>
</dbReference>
<dbReference type="InterPro" id="IPR042094">
    <property type="entry name" value="T2SS_GspF_sf"/>
</dbReference>
<feature type="transmembrane region" description="Helical" evidence="7">
    <location>
        <begin position="124"/>
        <end position="141"/>
    </location>
</feature>
<comment type="subcellular location">
    <subcellularLocation>
        <location evidence="1">Cell membrane</location>
        <topology evidence="1">Multi-pass membrane protein</topology>
    </subcellularLocation>
</comment>
<dbReference type="RefSeq" id="WP_150586617.1">
    <property type="nucleotide sequence ID" value="NZ_CABPSE010000017.1"/>
</dbReference>
<reference evidence="9 10" key="1">
    <citation type="submission" date="2019-08" db="EMBL/GenBank/DDBJ databases">
        <authorList>
            <person name="Peeters C."/>
        </authorList>
    </citation>
    <scope>NUCLEOTIDE SEQUENCE [LARGE SCALE GENOMIC DNA]</scope>
    <source>
        <strain evidence="9 10">LMG 31111</strain>
    </source>
</reference>
<dbReference type="Gene3D" id="1.20.81.30">
    <property type="entry name" value="Type II secretion system (T2SS), domain F"/>
    <property type="match status" value="1"/>
</dbReference>
<evidence type="ECO:0000259" key="8">
    <source>
        <dbReference type="Pfam" id="PF00482"/>
    </source>
</evidence>
<dbReference type="EMBL" id="CABPSE010000017">
    <property type="protein sequence ID" value="VVE42821.1"/>
    <property type="molecule type" value="Genomic_DNA"/>
</dbReference>
<keyword evidence="6" id="KW-0175">Coiled coil</keyword>
<evidence type="ECO:0000313" key="9">
    <source>
        <dbReference type="EMBL" id="VVE42821.1"/>
    </source>
</evidence>
<proteinExistence type="predicted"/>
<dbReference type="PANTHER" id="PTHR35007:SF1">
    <property type="entry name" value="PILUS ASSEMBLY PROTEIN"/>
    <property type="match status" value="1"/>
</dbReference>